<sequence length="192" mass="20642">MLGKLVGQFALMLDVPPSSRASSLPHLFSGVHRFSVHRQSPCGSELARDSGGSVCTDVECAAAFAGKLAPTFVLGRSQIQCPPPIPCGSELARNSGGSVCIDVECAAAFAGKLAPTFVLGRSQIQCPPPIPLWERACSRKRWDSLHRCRMYLRHREQARSYICSRLGLAGRVVGQDPSHRLTHGHAAVSRIG</sequence>
<dbReference type="AlphaFoldDB" id="A0AAW8MIK3"/>
<accession>A0AAW8MIK3</accession>
<name>A0AAW8MIK3_9PSED</name>
<evidence type="ECO:0000313" key="1">
    <source>
        <dbReference type="EMBL" id="MDR6961022.1"/>
    </source>
</evidence>
<reference evidence="1" key="1">
    <citation type="submission" date="2023-07" db="EMBL/GenBank/DDBJ databases">
        <title>Sorghum-associated microbial communities from plants grown in Nebraska, USA.</title>
        <authorList>
            <person name="Schachtman D."/>
        </authorList>
    </citation>
    <scope>NUCLEOTIDE SEQUENCE</scope>
    <source>
        <strain evidence="1">3432</strain>
    </source>
</reference>
<dbReference type="Proteomes" id="UP001252613">
    <property type="component" value="Unassembled WGS sequence"/>
</dbReference>
<proteinExistence type="predicted"/>
<comment type="caution">
    <text evidence="1">The sequence shown here is derived from an EMBL/GenBank/DDBJ whole genome shotgun (WGS) entry which is preliminary data.</text>
</comment>
<protein>
    <submittedName>
        <fullName evidence="1">Uncharacterized protein</fullName>
    </submittedName>
</protein>
<organism evidence="1 2">
    <name type="scientific">Pseudomonas brassicacearum</name>
    <dbReference type="NCBI Taxonomy" id="930166"/>
    <lineage>
        <taxon>Bacteria</taxon>
        <taxon>Pseudomonadati</taxon>
        <taxon>Pseudomonadota</taxon>
        <taxon>Gammaproteobacteria</taxon>
        <taxon>Pseudomonadales</taxon>
        <taxon>Pseudomonadaceae</taxon>
        <taxon>Pseudomonas</taxon>
    </lineage>
</organism>
<gene>
    <name evidence="1" type="ORF">J2W43_005033</name>
</gene>
<dbReference type="EMBL" id="JAVDVC010000012">
    <property type="protein sequence ID" value="MDR6961022.1"/>
    <property type="molecule type" value="Genomic_DNA"/>
</dbReference>
<evidence type="ECO:0000313" key="2">
    <source>
        <dbReference type="Proteomes" id="UP001252613"/>
    </source>
</evidence>